<dbReference type="InterPro" id="IPR052717">
    <property type="entry name" value="Vacuolar_transposase_reg"/>
</dbReference>
<evidence type="ECO:0000313" key="3">
    <source>
        <dbReference type="EMBL" id="CAG8645813.1"/>
    </source>
</evidence>
<dbReference type="Proteomes" id="UP000789759">
    <property type="component" value="Unassembled WGS sequence"/>
</dbReference>
<evidence type="ECO:0000259" key="2">
    <source>
        <dbReference type="Pfam" id="PF05699"/>
    </source>
</evidence>
<dbReference type="GO" id="GO:0006357">
    <property type="term" value="P:regulation of transcription by RNA polymerase II"/>
    <property type="evidence" value="ECO:0007669"/>
    <property type="project" value="TreeGrafter"/>
</dbReference>
<dbReference type="GO" id="GO:0046983">
    <property type="term" value="F:protein dimerization activity"/>
    <property type="evidence" value="ECO:0007669"/>
    <property type="project" value="InterPro"/>
</dbReference>
<comment type="caution">
    <text evidence="3">The sequence shown here is derived from an EMBL/GenBank/DDBJ whole genome shotgun (WGS) entry which is preliminary data.</text>
</comment>
<organism evidence="3 4">
    <name type="scientific">Cetraspora pellucida</name>
    <dbReference type="NCBI Taxonomy" id="1433469"/>
    <lineage>
        <taxon>Eukaryota</taxon>
        <taxon>Fungi</taxon>
        <taxon>Fungi incertae sedis</taxon>
        <taxon>Mucoromycota</taxon>
        <taxon>Glomeromycotina</taxon>
        <taxon>Glomeromycetes</taxon>
        <taxon>Diversisporales</taxon>
        <taxon>Gigasporaceae</taxon>
        <taxon>Cetraspora</taxon>
    </lineage>
</organism>
<dbReference type="SUPFAM" id="SSF53098">
    <property type="entry name" value="Ribonuclease H-like"/>
    <property type="match status" value="1"/>
</dbReference>
<keyword evidence="4" id="KW-1185">Reference proteome</keyword>
<gene>
    <name evidence="3" type="ORF">CPELLU_LOCUS9084</name>
</gene>
<reference evidence="3" key="1">
    <citation type="submission" date="2021-06" db="EMBL/GenBank/DDBJ databases">
        <authorList>
            <person name="Kallberg Y."/>
            <person name="Tangrot J."/>
            <person name="Rosling A."/>
        </authorList>
    </citation>
    <scope>NUCLEOTIDE SEQUENCE</scope>
    <source>
        <strain evidence="3">FL966</strain>
    </source>
</reference>
<proteinExistence type="predicted"/>
<sequence>MSSPPFSDAEESNVTPSTTSTSSIISRKKRKANAETSHSNKSYISYFFHIDKNNVELTYYKICVHNLAGSRQPPYPYTYKGGNTSNMIAYLHNKHKIIKDNYTDYLDEHNKLIDTNQVEYLPSVATDGLLCKLEANSTQADVKEDDDKIMYYVKLKEIKINDDPLEWWLKNRSSLPILAQLAHKYLSVPATSVPSERLFSDADNYILAK</sequence>
<dbReference type="PANTHER" id="PTHR46169">
    <property type="entry name" value="DNA REPLICATION-RELATED ELEMENT FACTOR, ISOFORM A"/>
    <property type="match status" value="1"/>
</dbReference>
<name>A0A9N9DRY0_9GLOM</name>
<evidence type="ECO:0000313" key="4">
    <source>
        <dbReference type="Proteomes" id="UP000789759"/>
    </source>
</evidence>
<dbReference type="InterPro" id="IPR008906">
    <property type="entry name" value="HATC_C_dom"/>
</dbReference>
<evidence type="ECO:0000256" key="1">
    <source>
        <dbReference type="SAM" id="MobiDB-lite"/>
    </source>
</evidence>
<dbReference type="OrthoDB" id="2440903at2759"/>
<dbReference type="PANTHER" id="PTHR46169:SF29">
    <property type="entry name" value="DNA REPLICATION-RELATED ELEMENT FACTOR, ISOFORM A"/>
    <property type="match status" value="1"/>
</dbReference>
<dbReference type="GO" id="GO:0005634">
    <property type="term" value="C:nucleus"/>
    <property type="evidence" value="ECO:0007669"/>
    <property type="project" value="TreeGrafter"/>
</dbReference>
<dbReference type="EMBL" id="CAJVQA010006757">
    <property type="protein sequence ID" value="CAG8645813.1"/>
    <property type="molecule type" value="Genomic_DNA"/>
</dbReference>
<dbReference type="AlphaFoldDB" id="A0A9N9DRY0"/>
<accession>A0A9N9DRY0</accession>
<dbReference type="InterPro" id="IPR012337">
    <property type="entry name" value="RNaseH-like_sf"/>
</dbReference>
<dbReference type="Pfam" id="PF05699">
    <property type="entry name" value="Dimer_Tnp_hAT"/>
    <property type="match status" value="1"/>
</dbReference>
<feature type="region of interest" description="Disordered" evidence="1">
    <location>
        <begin position="1"/>
        <end position="33"/>
    </location>
</feature>
<protein>
    <submittedName>
        <fullName evidence="3">7941_t:CDS:1</fullName>
    </submittedName>
</protein>
<feature type="domain" description="HAT C-terminal dimerisation" evidence="2">
    <location>
        <begin position="154"/>
        <end position="205"/>
    </location>
</feature>